<evidence type="ECO:0000313" key="1">
    <source>
        <dbReference type="EMBL" id="KAE8723531.1"/>
    </source>
</evidence>
<proteinExistence type="predicted"/>
<keyword evidence="2" id="KW-1185">Reference proteome</keyword>
<dbReference type="EMBL" id="VEPZ02000519">
    <property type="protein sequence ID" value="KAE8723531.1"/>
    <property type="molecule type" value="Genomic_DNA"/>
</dbReference>
<name>A0A6A3C6K3_HIBSY</name>
<sequence>MVPKKLSLGFGFWPPCTSAAVKNRSDKLGAAAPAERTEGAMELLSAAVKTYDVGGSRGEVALSGEDVVTADGCDAMISTVPVVKSLEELMSQVASTRSCLPKLEEFKVEGTSELEHVFGHEDETDTLTEEDKVRPKPKRLELLQLPSLVRFSTMGNHFMFPPWLNAVVEDCPNTTFRFTVNMNILMQAYTQVNTRIKGVAI</sequence>
<reference evidence="1" key="1">
    <citation type="submission" date="2019-09" db="EMBL/GenBank/DDBJ databases">
        <title>Draft genome information of white flower Hibiscus syriacus.</title>
        <authorList>
            <person name="Kim Y.-M."/>
        </authorList>
    </citation>
    <scope>NUCLEOTIDE SEQUENCE [LARGE SCALE GENOMIC DNA]</scope>
    <source>
        <strain evidence="1">YM2019G1</strain>
    </source>
</reference>
<dbReference type="Proteomes" id="UP000436088">
    <property type="component" value="Unassembled WGS sequence"/>
</dbReference>
<evidence type="ECO:0000313" key="2">
    <source>
        <dbReference type="Proteomes" id="UP000436088"/>
    </source>
</evidence>
<dbReference type="AlphaFoldDB" id="A0A6A3C6K3"/>
<organism evidence="1 2">
    <name type="scientific">Hibiscus syriacus</name>
    <name type="common">Rose of Sharon</name>
    <dbReference type="NCBI Taxonomy" id="106335"/>
    <lineage>
        <taxon>Eukaryota</taxon>
        <taxon>Viridiplantae</taxon>
        <taxon>Streptophyta</taxon>
        <taxon>Embryophyta</taxon>
        <taxon>Tracheophyta</taxon>
        <taxon>Spermatophyta</taxon>
        <taxon>Magnoliopsida</taxon>
        <taxon>eudicotyledons</taxon>
        <taxon>Gunneridae</taxon>
        <taxon>Pentapetalae</taxon>
        <taxon>rosids</taxon>
        <taxon>malvids</taxon>
        <taxon>Malvales</taxon>
        <taxon>Malvaceae</taxon>
        <taxon>Malvoideae</taxon>
        <taxon>Hibiscus</taxon>
    </lineage>
</organism>
<gene>
    <name evidence="1" type="ORF">F3Y22_tig00012370pilonHSYRG00137</name>
</gene>
<accession>A0A6A3C6K3</accession>
<comment type="caution">
    <text evidence="1">The sequence shown here is derived from an EMBL/GenBank/DDBJ whole genome shotgun (WGS) entry which is preliminary data.</text>
</comment>
<protein>
    <submittedName>
        <fullName evidence="1">Uncharacterized protein</fullName>
    </submittedName>
</protein>